<dbReference type="RefSeq" id="WP_236501637.1">
    <property type="nucleotide sequence ID" value="NZ_CP091244.1"/>
</dbReference>
<proteinExistence type="predicted"/>
<accession>A0ABY3T3T0</accession>
<organism evidence="1 2">
    <name type="scientific">Thiothrix winogradskyi</name>
    <dbReference type="NCBI Taxonomy" id="96472"/>
    <lineage>
        <taxon>Bacteria</taxon>
        <taxon>Pseudomonadati</taxon>
        <taxon>Pseudomonadota</taxon>
        <taxon>Gammaproteobacteria</taxon>
        <taxon>Thiotrichales</taxon>
        <taxon>Thiotrichaceae</taxon>
        <taxon>Thiothrix</taxon>
    </lineage>
</organism>
<sequence length="165" mass="17314">MTNIQLYQYLTTQSGAQTVATIAINTGISEAEAFALLVDNEGALFTRQNTDPDAMLDTWGVNPAYADTLNDADALTALTAAICTAQTCNNDVDTVLAATGATKADWQRGSSNMNALVDMLRCGTLRTKLQGLGLDVAKLDGMLDSCDTALLVNDAMITHHGVAGV</sequence>
<evidence type="ECO:0000313" key="1">
    <source>
        <dbReference type="EMBL" id="UJS26269.1"/>
    </source>
</evidence>
<evidence type="ECO:0000313" key="2">
    <source>
        <dbReference type="Proteomes" id="UP001054801"/>
    </source>
</evidence>
<name>A0ABY3T3T0_9GAMM</name>
<reference evidence="1" key="1">
    <citation type="journal article" date="2022" name="Microorganisms">
        <title>Two New Species of Filamentous Sulfur Bacteria of the Genus Thiothrix, Thiothrix winogradskyi sp. nov. and 'Candidatus Thiothrix sulfatifontis' sp. nov.</title>
        <authorList>
            <person name="Ravin N.V."/>
            <person name="Rossetti S."/>
            <person name="Beletsky A.V."/>
            <person name="Kadnikov V.V."/>
            <person name="Rudenko T.S."/>
            <person name="Smolyakov D.D."/>
            <person name="Moskvitina M.I."/>
            <person name="Gureeva M.V."/>
            <person name="Mardanov A.V."/>
            <person name="Grabovich M.Y."/>
        </authorList>
    </citation>
    <scope>NUCLEOTIDE SEQUENCE</scope>
    <source>
        <strain evidence="1">CT3</strain>
    </source>
</reference>
<dbReference type="Proteomes" id="UP001054801">
    <property type="component" value="Chromosome"/>
</dbReference>
<dbReference type="EMBL" id="CP091244">
    <property type="protein sequence ID" value="UJS26269.1"/>
    <property type="molecule type" value="Genomic_DNA"/>
</dbReference>
<gene>
    <name evidence="1" type="ORF">L2Y54_09580</name>
</gene>
<keyword evidence="2" id="KW-1185">Reference proteome</keyword>
<protein>
    <submittedName>
        <fullName evidence="1">Uncharacterized protein</fullName>
    </submittedName>
</protein>